<reference evidence="4 5" key="1">
    <citation type="journal article" date="2015" name="Nature">
        <title>rRNA introns, odd ribosomes, and small enigmatic genomes across a large radiation of phyla.</title>
        <authorList>
            <person name="Brown C.T."/>
            <person name="Hug L.A."/>
            <person name="Thomas B.C."/>
            <person name="Sharon I."/>
            <person name="Castelle C.J."/>
            <person name="Singh A."/>
            <person name="Wilkins M.J."/>
            <person name="Williams K.H."/>
            <person name="Banfield J.F."/>
        </authorList>
    </citation>
    <scope>NUCLEOTIDE SEQUENCE [LARGE SCALE GENOMIC DNA]</scope>
</reference>
<name>A0A0G1GM70_9BACT</name>
<dbReference type="Gene3D" id="3.40.50.620">
    <property type="entry name" value="HUPs"/>
    <property type="match status" value="1"/>
</dbReference>
<evidence type="ECO:0000259" key="3">
    <source>
        <dbReference type="Pfam" id="PF01467"/>
    </source>
</evidence>
<proteinExistence type="predicted"/>
<sequence length="147" mass="16477">MKNSSGANNCKVVLVGGCFDLLHYGHIAFLKEAKKHGDYLIVLLESDENVRRLKGEGRPFHTQKQRKEMLESLSFVDEVRELPTIQGNEAYYDLIKKIRPSIIALTEGDPKLDHKMNQAEQVGAQAIIIPKIHTPSTSQLAKLLGLE</sequence>
<evidence type="ECO:0000313" key="5">
    <source>
        <dbReference type="Proteomes" id="UP000034617"/>
    </source>
</evidence>
<dbReference type="InterPro" id="IPR050385">
    <property type="entry name" value="Archaeal_FAD_synthase"/>
</dbReference>
<evidence type="ECO:0000313" key="4">
    <source>
        <dbReference type="EMBL" id="KKT35585.1"/>
    </source>
</evidence>
<accession>A0A0G1GM70</accession>
<comment type="caution">
    <text evidence="4">The sequence shown here is derived from an EMBL/GenBank/DDBJ whole genome shotgun (WGS) entry which is preliminary data.</text>
</comment>
<evidence type="ECO:0000256" key="2">
    <source>
        <dbReference type="ARBA" id="ARBA00022695"/>
    </source>
</evidence>
<dbReference type="NCBIfam" id="TIGR00125">
    <property type="entry name" value="cyt_tran_rel"/>
    <property type="match status" value="1"/>
</dbReference>
<dbReference type="SUPFAM" id="SSF52374">
    <property type="entry name" value="Nucleotidylyl transferase"/>
    <property type="match status" value="1"/>
</dbReference>
<dbReference type="EMBL" id="LCHM01000051">
    <property type="protein sequence ID" value="KKT35585.1"/>
    <property type="molecule type" value="Genomic_DNA"/>
</dbReference>
<protein>
    <submittedName>
        <fullName evidence="4">Glycerol-3-phosphate cytidyltransferase TagD</fullName>
    </submittedName>
</protein>
<dbReference type="Proteomes" id="UP000034617">
    <property type="component" value="Unassembled WGS sequence"/>
</dbReference>
<feature type="domain" description="Cytidyltransferase-like" evidence="3">
    <location>
        <begin position="14"/>
        <end position="105"/>
    </location>
</feature>
<organism evidence="4 5">
    <name type="scientific">Candidatus Gottesmanbacteria bacterium GW2011_GWB1_44_11c</name>
    <dbReference type="NCBI Taxonomy" id="1618447"/>
    <lineage>
        <taxon>Bacteria</taxon>
        <taxon>Candidatus Gottesmaniibacteriota</taxon>
    </lineage>
</organism>
<dbReference type="InterPro" id="IPR004821">
    <property type="entry name" value="Cyt_trans-like"/>
</dbReference>
<keyword evidence="2" id="KW-0548">Nucleotidyltransferase</keyword>
<dbReference type="PANTHER" id="PTHR43793:SF1">
    <property type="entry name" value="FAD SYNTHASE"/>
    <property type="match status" value="1"/>
</dbReference>
<dbReference type="AlphaFoldDB" id="A0A0G1GM70"/>
<dbReference type="PANTHER" id="PTHR43793">
    <property type="entry name" value="FAD SYNTHASE"/>
    <property type="match status" value="1"/>
</dbReference>
<dbReference type="Pfam" id="PF01467">
    <property type="entry name" value="CTP_transf_like"/>
    <property type="match status" value="1"/>
</dbReference>
<gene>
    <name evidence="4" type="ORF">UW22_C0051G0002</name>
</gene>
<evidence type="ECO:0000256" key="1">
    <source>
        <dbReference type="ARBA" id="ARBA00022679"/>
    </source>
</evidence>
<dbReference type="InterPro" id="IPR014729">
    <property type="entry name" value="Rossmann-like_a/b/a_fold"/>
</dbReference>
<keyword evidence="1 4" id="KW-0808">Transferase</keyword>
<dbReference type="GO" id="GO:0016779">
    <property type="term" value="F:nucleotidyltransferase activity"/>
    <property type="evidence" value="ECO:0007669"/>
    <property type="project" value="UniProtKB-KW"/>
</dbReference>